<accession>A0A291QMK5</accession>
<reference evidence="2 3" key="1">
    <citation type="submission" date="2017-08" db="EMBL/GenBank/DDBJ databases">
        <title>Complete Genome Sequence of Streptomyces formicae KY5, the formicamycin producer.</title>
        <authorList>
            <person name="Holmes N.A."/>
            <person name="Devine R."/>
            <person name="Qin Z."/>
            <person name="Seipke R.F."/>
            <person name="Wilkinson B."/>
            <person name="Hutchings M.I."/>
        </authorList>
    </citation>
    <scope>NUCLEOTIDE SEQUENCE [LARGE SCALE GENOMIC DNA]</scope>
    <source>
        <strain evidence="2 3">KY5</strain>
    </source>
</reference>
<feature type="domain" description="N-acetyltransferase" evidence="1">
    <location>
        <begin position="19"/>
        <end position="162"/>
    </location>
</feature>
<evidence type="ECO:0000313" key="2">
    <source>
        <dbReference type="EMBL" id="ATL32757.1"/>
    </source>
</evidence>
<dbReference type="PANTHER" id="PTHR41700">
    <property type="entry name" value="GCN5-RELATED N-ACETYLTRANSFERASE"/>
    <property type="match status" value="1"/>
</dbReference>
<keyword evidence="3" id="KW-1185">Reference proteome</keyword>
<dbReference type="SUPFAM" id="SSF55729">
    <property type="entry name" value="Acyl-CoA N-acyltransferases (Nat)"/>
    <property type="match status" value="1"/>
</dbReference>
<dbReference type="EMBL" id="CP022685">
    <property type="protein sequence ID" value="ATL32757.1"/>
    <property type="molecule type" value="Genomic_DNA"/>
</dbReference>
<sequence>MTHLDTLTDTRAAGATSSLDIRELHAMDDLEAVCVLFGEIWGTHPAKGPVSAEVMRALGHAGNYVVGAYENGRLVGASVAFFAEPSAATLHSHITGATAGRGIGLALKLHQKQWALRRGITRITWTYDPLIRRNAHFNLTKLGARPEEYLRSFYGAMDDAINGGDESDRVLTAWGLSAHHGPAATSTPDDSAAAHAVHAVRDVGGRPEVTPTDAEFVLIDLPDDIEALRRTDPGAAHAWRLAVRDALGGLLDDGARVLGLHDRRGYLVHRTPVSAPARPRTESSL</sequence>
<evidence type="ECO:0000313" key="3">
    <source>
        <dbReference type="Proteomes" id="UP000221011"/>
    </source>
</evidence>
<dbReference type="KEGG" id="sfk:KY5_7739"/>
<proteinExistence type="predicted"/>
<dbReference type="GO" id="GO:0016747">
    <property type="term" value="F:acyltransferase activity, transferring groups other than amino-acyl groups"/>
    <property type="evidence" value="ECO:0007669"/>
    <property type="project" value="InterPro"/>
</dbReference>
<dbReference type="RefSeq" id="WP_324965823.1">
    <property type="nucleotide sequence ID" value="NZ_CP022685.1"/>
</dbReference>
<dbReference type="PROSITE" id="PS51186">
    <property type="entry name" value="GNAT"/>
    <property type="match status" value="1"/>
</dbReference>
<dbReference type="InterPro" id="IPR016181">
    <property type="entry name" value="Acyl_CoA_acyltransferase"/>
</dbReference>
<organism evidence="2 3">
    <name type="scientific">Streptomyces formicae</name>
    <dbReference type="NCBI Taxonomy" id="1616117"/>
    <lineage>
        <taxon>Bacteria</taxon>
        <taxon>Bacillati</taxon>
        <taxon>Actinomycetota</taxon>
        <taxon>Actinomycetes</taxon>
        <taxon>Kitasatosporales</taxon>
        <taxon>Streptomycetaceae</taxon>
        <taxon>Streptomyces</taxon>
    </lineage>
</organism>
<gene>
    <name evidence="2" type="ORF">KY5_7739</name>
</gene>
<dbReference type="Proteomes" id="UP000221011">
    <property type="component" value="Chromosome"/>
</dbReference>
<dbReference type="PANTHER" id="PTHR41700:SF1">
    <property type="entry name" value="N-ACETYLTRANSFERASE DOMAIN-CONTAINING PROTEIN"/>
    <property type="match status" value="1"/>
</dbReference>
<dbReference type="InterPro" id="IPR038764">
    <property type="entry name" value="GNAT_N_AcTrfase_prd"/>
</dbReference>
<dbReference type="InterPro" id="IPR000182">
    <property type="entry name" value="GNAT_dom"/>
</dbReference>
<evidence type="ECO:0000259" key="1">
    <source>
        <dbReference type="PROSITE" id="PS51186"/>
    </source>
</evidence>
<dbReference type="Gene3D" id="3.40.630.30">
    <property type="match status" value="1"/>
</dbReference>
<protein>
    <recommendedName>
        <fullName evidence="1">N-acetyltransferase domain-containing protein</fullName>
    </recommendedName>
</protein>
<dbReference type="AlphaFoldDB" id="A0A291QMK5"/>
<name>A0A291QMK5_9ACTN</name>